<evidence type="ECO:0000313" key="1">
    <source>
        <dbReference type="EMBL" id="MEJ8815451.1"/>
    </source>
</evidence>
<dbReference type="RefSeq" id="WP_340360657.1">
    <property type="nucleotide sequence ID" value="NZ_JBBKZU010000020.1"/>
</dbReference>
<comment type="caution">
    <text evidence="1">The sequence shown here is derived from an EMBL/GenBank/DDBJ whole genome shotgun (WGS) entry which is preliminary data.</text>
</comment>
<organism evidence="1 2">
    <name type="scientific">Variovorax ureilyticus</name>
    <dbReference type="NCBI Taxonomy" id="1836198"/>
    <lineage>
        <taxon>Bacteria</taxon>
        <taxon>Pseudomonadati</taxon>
        <taxon>Pseudomonadota</taxon>
        <taxon>Betaproteobacteria</taxon>
        <taxon>Burkholderiales</taxon>
        <taxon>Comamonadaceae</taxon>
        <taxon>Variovorax</taxon>
    </lineage>
</organism>
<name>A0ABU8VP91_9BURK</name>
<accession>A0ABU8VP91</accession>
<sequence length="216" mass="24336">MSLDFQQLCDRLTVLYGRCELDRDPCETYEGAGHMHVSILDKSRSLPRFIKVISEKPINTDQFISSFAEIMKLMPPGEKVNVKFINYKSEDFSVTGTIQANGDFKVTDKGNFMRVFSLDELDPLEYLDYCATQMIVCRSSPEKWDALLIISERGNGKWNVGLHHFMTGNGTREEFVAAAKVKLDQTELGNIGRPNGPGLVYLDLTQPVEEVEASDV</sequence>
<dbReference type="EMBL" id="JBBKZU010000020">
    <property type="protein sequence ID" value="MEJ8815451.1"/>
    <property type="molecule type" value="Genomic_DNA"/>
</dbReference>
<keyword evidence="2" id="KW-1185">Reference proteome</keyword>
<evidence type="ECO:0000313" key="2">
    <source>
        <dbReference type="Proteomes" id="UP001365846"/>
    </source>
</evidence>
<protein>
    <submittedName>
        <fullName evidence="1">Uncharacterized protein</fullName>
    </submittedName>
</protein>
<dbReference type="Proteomes" id="UP001365846">
    <property type="component" value="Unassembled WGS sequence"/>
</dbReference>
<reference evidence="1 2" key="1">
    <citation type="submission" date="2024-03" db="EMBL/GenBank/DDBJ databases">
        <title>Novel species of the genus Variovorax.</title>
        <authorList>
            <person name="Liu Q."/>
            <person name="Xin Y.-H."/>
        </authorList>
    </citation>
    <scope>NUCLEOTIDE SEQUENCE [LARGE SCALE GENOMIC DNA]</scope>
    <source>
        <strain evidence="1 2">KACC 18899</strain>
    </source>
</reference>
<proteinExistence type="predicted"/>
<gene>
    <name evidence="1" type="ORF">WKW77_30610</name>
</gene>